<dbReference type="InterPro" id="IPR036691">
    <property type="entry name" value="Endo/exonu/phosph_ase_sf"/>
</dbReference>
<feature type="chain" id="PRO_5015186988" evidence="2">
    <location>
        <begin position="45"/>
        <end position="586"/>
    </location>
</feature>
<protein>
    <submittedName>
        <fullName evidence="4">Alpha integrin</fullName>
    </submittedName>
</protein>
<dbReference type="GO" id="GO:0003824">
    <property type="term" value="F:catalytic activity"/>
    <property type="evidence" value="ECO:0007669"/>
    <property type="project" value="InterPro"/>
</dbReference>
<dbReference type="AlphaFoldDB" id="A0A2P2GT90"/>
<sequence length="586" mass="60847">MTGHLAGPRQTIIRLSGMRLLQRAMAALALLVTAVLTTAGPAAADLVDPATAPPTRVISYNVCGASPTCRSALDLPTWTAKVKAQTLAWDADALMLQELCFTQWTAVRDALADAGYTAVWGFATKTPNCGAWGGTDNGFGLGVFAKAGAVDRYTANLTTPGTEPRPVLCARGPVDGRPTLVCNVHLDQKITPDNGSAEALAHAETWAAGLPVIFGGDFNAGTEQTYDPMLDPVRNGLPGTGPLIEADENDVDHFTPACAAAHATTCHSGEPTVASGKKFDHVFLTARDFRTVRADALEPEPEGTTALSDHKLLRAAAYPTYRPGDLTGDGRPDLLAVKDDGALRLYPGTGTGAVSGMRQIGTGWAGAAVSHRGDWTGDAREDVLARIGDELWVYPNTVNGELGARIAMGGRPTGWSNGGVLPLAAGDVDGDGLPDVLARSTTGLWLHRGGPAVDGKPTFAPRAAVKVGGAEWAGYDVILPGDVTGDGKADVWGRDRATGEIKRYVSQGAAPLTADPTPPTGGPWTVADRRLVVSPGDVTGDGLPDLWTTRTAGTAENLELLPGTATGLGLPTTIGTGGWQWLTHLS</sequence>
<dbReference type="InterPro" id="IPR028994">
    <property type="entry name" value="Integrin_alpha_N"/>
</dbReference>
<dbReference type="PANTHER" id="PTHR46580:SF4">
    <property type="entry name" value="ATP_GTP-BINDING PROTEIN"/>
    <property type="match status" value="1"/>
</dbReference>
<dbReference type="Gene3D" id="3.60.10.10">
    <property type="entry name" value="Endonuclease/exonuclease/phosphatase"/>
    <property type="match status" value="1"/>
</dbReference>
<reference evidence="4 5" key="1">
    <citation type="submission" date="2015-05" db="EMBL/GenBank/DDBJ databases">
        <title>Draft Genome assembly of Streptomyces showdoensis.</title>
        <authorList>
            <person name="Thapa K.K."/>
            <person name="Metsa-Ketela M."/>
        </authorList>
    </citation>
    <scope>NUCLEOTIDE SEQUENCE [LARGE SCALE GENOMIC DNA]</scope>
    <source>
        <strain evidence="4 5">ATCC 15227</strain>
    </source>
</reference>
<evidence type="ECO:0000256" key="2">
    <source>
        <dbReference type="SAM" id="SignalP"/>
    </source>
</evidence>
<proteinExistence type="predicted"/>
<gene>
    <name evidence="4" type="ORF">VO63_09730</name>
</gene>
<dbReference type="PANTHER" id="PTHR46580">
    <property type="entry name" value="SENSOR KINASE-RELATED"/>
    <property type="match status" value="1"/>
</dbReference>
<dbReference type="GO" id="GO:0007229">
    <property type="term" value="P:integrin-mediated signaling pathway"/>
    <property type="evidence" value="ECO:0007669"/>
    <property type="project" value="UniProtKB-KW"/>
</dbReference>
<keyword evidence="1 2" id="KW-0732">Signal</keyword>
<feature type="domain" description="Endonuclease/exonuclease/phosphatase" evidence="3">
    <location>
        <begin position="59"/>
        <end position="310"/>
    </location>
</feature>
<dbReference type="Gene3D" id="2.130.10.130">
    <property type="entry name" value="Integrin alpha, N-terminal"/>
    <property type="match status" value="1"/>
</dbReference>
<dbReference type="Pfam" id="PF03372">
    <property type="entry name" value="Exo_endo_phos"/>
    <property type="match status" value="1"/>
</dbReference>
<dbReference type="SUPFAM" id="SSF56219">
    <property type="entry name" value="DNase I-like"/>
    <property type="match status" value="1"/>
</dbReference>
<feature type="signal peptide" evidence="2">
    <location>
        <begin position="1"/>
        <end position="44"/>
    </location>
</feature>
<accession>A0A2P2GT90</accession>
<keyword evidence="4" id="KW-0401">Integrin</keyword>
<evidence type="ECO:0000256" key="1">
    <source>
        <dbReference type="ARBA" id="ARBA00022729"/>
    </source>
</evidence>
<name>A0A2P2GT90_STREW</name>
<dbReference type="Pfam" id="PF13517">
    <property type="entry name" value="FG-GAP_3"/>
    <property type="match status" value="2"/>
</dbReference>
<dbReference type="InterPro" id="IPR005135">
    <property type="entry name" value="Endo/exonuclease/phosphatase"/>
</dbReference>
<dbReference type="Proteomes" id="UP000265325">
    <property type="component" value="Unassembled WGS sequence"/>
</dbReference>
<organism evidence="4 5">
    <name type="scientific">Streptomyces showdoensis</name>
    <dbReference type="NCBI Taxonomy" id="68268"/>
    <lineage>
        <taxon>Bacteria</taxon>
        <taxon>Bacillati</taxon>
        <taxon>Actinomycetota</taxon>
        <taxon>Actinomycetes</taxon>
        <taxon>Kitasatosporales</taxon>
        <taxon>Streptomycetaceae</taxon>
        <taxon>Streptomyces</taxon>
    </lineage>
</organism>
<evidence type="ECO:0000259" key="3">
    <source>
        <dbReference type="Pfam" id="PF03372"/>
    </source>
</evidence>
<evidence type="ECO:0000313" key="4">
    <source>
        <dbReference type="EMBL" id="KKZ74155.1"/>
    </source>
</evidence>
<keyword evidence="5" id="KW-1185">Reference proteome</keyword>
<dbReference type="InterPro" id="IPR013517">
    <property type="entry name" value="FG-GAP"/>
</dbReference>
<dbReference type="EMBL" id="LAQS01000011">
    <property type="protein sequence ID" value="KKZ74155.1"/>
    <property type="molecule type" value="Genomic_DNA"/>
</dbReference>
<dbReference type="SUPFAM" id="SSF69318">
    <property type="entry name" value="Integrin alpha N-terminal domain"/>
    <property type="match status" value="1"/>
</dbReference>
<comment type="caution">
    <text evidence="4">The sequence shown here is derived from an EMBL/GenBank/DDBJ whole genome shotgun (WGS) entry which is preliminary data.</text>
</comment>
<evidence type="ECO:0000313" key="5">
    <source>
        <dbReference type="Proteomes" id="UP000265325"/>
    </source>
</evidence>